<keyword evidence="7" id="KW-0407">Ion channel</keyword>
<dbReference type="InterPro" id="IPR043136">
    <property type="entry name" value="B30.2/SPRY_sf"/>
</dbReference>
<feature type="transmembrane region" description="Helical" evidence="8">
    <location>
        <begin position="532"/>
        <end position="558"/>
    </location>
</feature>
<evidence type="ECO:0000256" key="4">
    <source>
        <dbReference type="ARBA" id="ARBA00022989"/>
    </source>
</evidence>
<dbReference type="GO" id="GO:0034703">
    <property type="term" value="C:cation channel complex"/>
    <property type="evidence" value="ECO:0007669"/>
    <property type="project" value="TreeGrafter"/>
</dbReference>
<keyword evidence="5" id="KW-0406">Ion transport</keyword>
<dbReference type="AlphaFoldDB" id="A0AAU9XXZ8"/>
<dbReference type="PANTHER" id="PTHR10117:SF54">
    <property type="entry name" value="TRANSIENT RECEPTOR POTENTIAL-GAMMA PROTEIN"/>
    <property type="match status" value="1"/>
</dbReference>
<name>A0AAU9XXZ8_9CNID</name>
<feature type="domain" description="VWFA" evidence="9">
    <location>
        <begin position="165"/>
        <end position="344"/>
    </location>
</feature>
<sequence length="1076" mass="121770">FIEPEDEHGGIDASNKQYQHEVIEKDLDDVLRKGDFDAIDQTVTPKTLARCKTNTLFKSFQVNQALRDLADRANPEKGDIEKLEKSMCEFTSALIDPLIANAYARYIFQSCFDDLLDEAIDTKQKKQLLGSCCGALYQLLHVSFIDQWFNHLASNAFLDHFSETEICFVLTLGKDTSKEEFNLIKKTINYIIGEYGCHSAKYCVVLHEDHKIISKIKFEESCTTTDALRARINQLQLPNSTSSLDEDLRVTRDTFTNQTLGKEAKKVVVLFLNDSIRKVKANTETLATLLKEIEDMQVNIVPIGIGEHAKLSELIKMATKDGTARHFGEFESHERLGTAVIKGIEGKNIYEKYKDYFTTPYFIFLRDTLSYLILLVLHFAICLSPSTIAFSRLEWAILAFFLGRVLMEVDQFISPKKAGMKACKLCRDGSSYQECSQEGQQETNEAEEDNILRKLCNYFSDRWNVPDFIILVLYLIAFILRIITWRNSTDVSENSLLAVSEYFYGFIAMFLTLRAFGQVIERKRGMGAIQIAFSFVIWDVMAIFWQFLAMILAFSLAMTKIYVAEKTYTSGKNSTEDLACSDSGLICWWNMATHLGWSLLGLADLDRLNSVDNSSVSLIHVLYSFFLIMAVILLLNMTIALLSNTYKQVQDNSLKEWSFKKAITVRTYSTYHPIPVPFNLLSLPLIVLWNLRRRDTLPTALAEGGRRIARNKVMKKLERMYFEKYGYEFPLTEGKKMDHLMHENEGGRKLANQIVREVFRPRGNKKEKLAFGQRAWYDLPGIAVDGCLLTYMGPDFCNICKSGNRKNIHSAKFKSPFTPETPRFEVLIEETGARRIVALGAVHESYDCHKMPGWYSGTVGYHIEDGKIFETGFHELGREVEGMAMAYRGDLIACEVDFSGVPEGKVSVLFSLNGREVARSSVKYTEGNKVFPFVSLGFEGITVLTKVCSKEGGGSGEGEGEGNGLEIESINGLVLLDCHLKAWYDSPEIAADDCLLTYMGPDFCDTCKNGEPKKIHGAKFKSPFTPETPRFEVLIQETGERRIAALGAVHESYDCHKMPGWYSGTVGYHIDEGKIF</sequence>
<dbReference type="GO" id="GO:0005886">
    <property type="term" value="C:plasma membrane"/>
    <property type="evidence" value="ECO:0007669"/>
    <property type="project" value="TreeGrafter"/>
</dbReference>
<comment type="subcellular location">
    <subcellularLocation>
        <location evidence="1">Membrane</location>
        <topology evidence="1">Multi-pass membrane protein</topology>
    </subcellularLocation>
</comment>
<evidence type="ECO:0000256" key="7">
    <source>
        <dbReference type="ARBA" id="ARBA00023303"/>
    </source>
</evidence>
<keyword evidence="6 8" id="KW-0472">Membrane</keyword>
<dbReference type="SUPFAM" id="SSF53300">
    <property type="entry name" value="vWA-like"/>
    <property type="match status" value="1"/>
</dbReference>
<keyword evidence="3 8" id="KW-0812">Transmembrane</keyword>
<dbReference type="SMART" id="SM00327">
    <property type="entry name" value="VWA"/>
    <property type="match status" value="1"/>
</dbReference>
<dbReference type="Proteomes" id="UP001159428">
    <property type="component" value="Unassembled WGS sequence"/>
</dbReference>
<protein>
    <recommendedName>
        <fullName evidence="9">VWFA domain-containing protein</fullName>
    </recommendedName>
</protein>
<evidence type="ECO:0000259" key="9">
    <source>
        <dbReference type="PROSITE" id="PS50234"/>
    </source>
</evidence>
<dbReference type="InterPro" id="IPR002035">
    <property type="entry name" value="VWF_A"/>
</dbReference>
<dbReference type="InterPro" id="IPR005821">
    <property type="entry name" value="Ion_trans_dom"/>
</dbReference>
<dbReference type="InterPro" id="IPR003877">
    <property type="entry name" value="SPRY_dom"/>
</dbReference>
<feature type="non-terminal residue" evidence="10">
    <location>
        <position position="1076"/>
    </location>
</feature>
<evidence type="ECO:0000256" key="6">
    <source>
        <dbReference type="ARBA" id="ARBA00023136"/>
    </source>
</evidence>
<dbReference type="PANTHER" id="PTHR10117">
    <property type="entry name" value="TRANSIENT RECEPTOR POTENTIAL CHANNEL"/>
    <property type="match status" value="1"/>
</dbReference>
<evidence type="ECO:0000313" key="10">
    <source>
        <dbReference type="EMBL" id="CAH3162455.1"/>
    </source>
</evidence>
<dbReference type="GO" id="GO:0015279">
    <property type="term" value="F:store-operated calcium channel activity"/>
    <property type="evidence" value="ECO:0007669"/>
    <property type="project" value="TreeGrafter"/>
</dbReference>
<dbReference type="GO" id="GO:0051480">
    <property type="term" value="P:regulation of cytosolic calcium ion concentration"/>
    <property type="evidence" value="ECO:0007669"/>
    <property type="project" value="TreeGrafter"/>
</dbReference>
<dbReference type="Gene3D" id="2.60.120.920">
    <property type="match status" value="2"/>
</dbReference>
<dbReference type="GO" id="GO:0070679">
    <property type="term" value="F:inositol 1,4,5 trisphosphate binding"/>
    <property type="evidence" value="ECO:0007669"/>
    <property type="project" value="TreeGrafter"/>
</dbReference>
<keyword evidence="4 8" id="KW-1133">Transmembrane helix</keyword>
<accession>A0AAU9XXZ8</accession>
<feature type="transmembrane region" description="Helical" evidence="8">
    <location>
        <begin position="503"/>
        <end position="520"/>
    </location>
</feature>
<evidence type="ECO:0000256" key="3">
    <source>
        <dbReference type="ARBA" id="ARBA00022692"/>
    </source>
</evidence>
<dbReference type="Pfam" id="PF00622">
    <property type="entry name" value="SPRY"/>
    <property type="match status" value="1"/>
</dbReference>
<evidence type="ECO:0000256" key="1">
    <source>
        <dbReference type="ARBA" id="ARBA00004141"/>
    </source>
</evidence>
<organism evidence="10 11">
    <name type="scientific">Pocillopora meandrina</name>
    <dbReference type="NCBI Taxonomy" id="46732"/>
    <lineage>
        <taxon>Eukaryota</taxon>
        <taxon>Metazoa</taxon>
        <taxon>Cnidaria</taxon>
        <taxon>Anthozoa</taxon>
        <taxon>Hexacorallia</taxon>
        <taxon>Scleractinia</taxon>
        <taxon>Astrocoeniina</taxon>
        <taxon>Pocilloporidae</taxon>
        <taxon>Pocillopora</taxon>
    </lineage>
</organism>
<reference evidence="10 11" key="1">
    <citation type="submission" date="2022-05" db="EMBL/GenBank/DDBJ databases">
        <authorList>
            <consortium name="Genoscope - CEA"/>
            <person name="William W."/>
        </authorList>
    </citation>
    <scope>NUCLEOTIDE SEQUENCE [LARGE SCALE GENOMIC DNA]</scope>
</reference>
<dbReference type="PROSITE" id="PS50234">
    <property type="entry name" value="VWFA"/>
    <property type="match status" value="1"/>
</dbReference>
<proteinExistence type="predicted"/>
<dbReference type="Pfam" id="PF00520">
    <property type="entry name" value="Ion_trans"/>
    <property type="match status" value="1"/>
</dbReference>
<comment type="caution">
    <text evidence="10">The sequence shown here is derived from an EMBL/GenBank/DDBJ whole genome shotgun (WGS) entry which is preliminary data.</text>
</comment>
<feature type="non-terminal residue" evidence="10">
    <location>
        <position position="1"/>
    </location>
</feature>
<dbReference type="InterPro" id="IPR002153">
    <property type="entry name" value="TRPC_channel"/>
</dbReference>
<evidence type="ECO:0000313" key="11">
    <source>
        <dbReference type="Proteomes" id="UP001159428"/>
    </source>
</evidence>
<dbReference type="PRINTS" id="PR01097">
    <property type="entry name" value="TRNSRECEPTRP"/>
</dbReference>
<gene>
    <name evidence="10" type="ORF">PMEA_00034229</name>
</gene>
<keyword evidence="11" id="KW-1185">Reference proteome</keyword>
<evidence type="ECO:0000256" key="2">
    <source>
        <dbReference type="ARBA" id="ARBA00022448"/>
    </source>
</evidence>
<dbReference type="InterPro" id="IPR036465">
    <property type="entry name" value="vWFA_dom_sf"/>
</dbReference>
<evidence type="ECO:0000256" key="5">
    <source>
        <dbReference type="ARBA" id="ARBA00023065"/>
    </source>
</evidence>
<feature type="transmembrane region" description="Helical" evidence="8">
    <location>
        <begin position="369"/>
        <end position="390"/>
    </location>
</feature>
<evidence type="ECO:0000256" key="8">
    <source>
        <dbReference type="SAM" id="Phobius"/>
    </source>
</evidence>
<feature type="transmembrane region" description="Helical" evidence="8">
    <location>
        <begin position="618"/>
        <end position="642"/>
    </location>
</feature>
<feature type="transmembrane region" description="Helical" evidence="8">
    <location>
        <begin position="463"/>
        <end position="483"/>
    </location>
</feature>
<dbReference type="Gene3D" id="3.40.50.410">
    <property type="entry name" value="von Willebrand factor, type A domain"/>
    <property type="match status" value="1"/>
</dbReference>
<keyword evidence="2" id="KW-0813">Transport</keyword>
<dbReference type="EMBL" id="CALNXJ010000085">
    <property type="protein sequence ID" value="CAH3162455.1"/>
    <property type="molecule type" value="Genomic_DNA"/>
</dbReference>